<name>A0A4Q2E619_ENTCL</name>
<gene>
    <name evidence="2" type="ORF">DM877_11890</name>
</gene>
<proteinExistence type="predicted"/>
<dbReference type="AlphaFoldDB" id="A0A4Q2E619"/>
<evidence type="ECO:0000256" key="1">
    <source>
        <dbReference type="SAM" id="Phobius"/>
    </source>
</evidence>
<dbReference type="GeneID" id="92830779"/>
<reference evidence="2 3" key="1">
    <citation type="submission" date="2018-06" db="EMBL/GenBank/DDBJ databases">
        <title>Carbapenemase-producing Enterobacteriaceae present in wastewater treatment plant effluent and nearby surface waters in the US.</title>
        <authorList>
            <person name="Mathys D.A."/>
            <person name="Mollenkopf D.F."/>
            <person name="Feicht S.M."/>
            <person name="Adams R.J."/>
            <person name="Albers A.L."/>
            <person name="Grooters S.V."/>
            <person name="Stuever D.M."/>
            <person name="Daniels J.B."/>
            <person name="Wittum T.E."/>
        </authorList>
    </citation>
    <scope>NUCLEOTIDE SEQUENCE [LARGE SCALE GENOMIC DNA]</scope>
    <source>
        <strain evidence="2 3">GEO_4_Eff_A</strain>
    </source>
</reference>
<dbReference type="EMBL" id="QJSL01000010">
    <property type="protein sequence ID" value="RXW28730.1"/>
    <property type="molecule type" value="Genomic_DNA"/>
</dbReference>
<keyword evidence="1" id="KW-1133">Transmembrane helix</keyword>
<protein>
    <submittedName>
        <fullName evidence="2">Uncharacterized protein</fullName>
    </submittedName>
</protein>
<comment type="caution">
    <text evidence="2">The sequence shown here is derived from an EMBL/GenBank/DDBJ whole genome shotgun (WGS) entry which is preliminary data.</text>
</comment>
<accession>A0A4Q2E619</accession>
<feature type="transmembrane region" description="Helical" evidence="1">
    <location>
        <begin position="128"/>
        <end position="150"/>
    </location>
</feature>
<dbReference type="Proteomes" id="UP000290875">
    <property type="component" value="Unassembled WGS sequence"/>
</dbReference>
<evidence type="ECO:0000313" key="3">
    <source>
        <dbReference type="Proteomes" id="UP000290875"/>
    </source>
</evidence>
<evidence type="ECO:0000313" key="2">
    <source>
        <dbReference type="EMBL" id="RXW28730.1"/>
    </source>
</evidence>
<organism evidence="2 3">
    <name type="scientific">Enterobacter cloacae</name>
    <dbReference type="NCBI Taxonomy" id="550"/>
    <lineage>
        <taxon>Bacteria</taxon>
        <taxon>Pseudomonadati</taxon>
        <taxon>Pseudomonadota</taxon>
        <taxon>Gammaproteobacteria</taxon>
        <taxon>Enterobacterales</taxon>
        <taxon>Enterobacteriaceae</taxon>
        <taxon>Enterobacter</taxon>
        <taxon>Enterobacter cloacae complex</taxon>
    </lineage>
</organism>
<sequence>MTRKNDSQNDVNVWKRNNIPALEFCTLPRAADLLNCHLNDLIHFIQIGAIEICLSLHDFEAALFTLGPWEESNEWEEKFPPKLMTKYTNKSPLSLFMPKAEFDMNPASTVRVKRFYQNKDIPGLRKPILYLSGLWALSIGYLPSSFFGALKNNEEISFTAFNLSFKEADVPLSADDFDSDDYVVMAHPLTEHLYSSGLLNEAEVKPIATITANDIFVTRCQIEKVYNSIGRDIPNLINGGVSQPQSPETMIEKPVRTTAKQAELIVALLKGIGLTDDDLVGSVSQLRAKANNKVNGLPFPDDDKPLIEWLRRGGISR</sequence>
<keyword evidence="1" id="KW-0472">Membrane</keyword>
<dbReference type="RefSeq" id="WP_002436690.1">
    <property type="nucleotide sequence ID" value="NZ_QJSL01000010.1"/>
</dbReference>
<keyword evidence="1" id="KW-0812">Transmembrane</keyword>